<protein>
    <submittedName>
        <fullName evidence="1">Uncharacterized protein</fullName>
    </submittedName>
</protein>
<accession>A0A7G9RZ82</accession>
<gene>
    <name evidence="1" type="ORF">H9L01_00590</name>
</gene>
<keyword evidence="2" id="KW-1185">Reference proteome</keyword>
<dbReference type="KEGG" id="eio:H9L01_00590"/>
<evidence type="ECO:0000313" key="2">
    <source>
        <dbReference type="Proteomes" id="UP000515928"/>
    </source>
</evidence>
<dbReference type="AlphaFoldDB" id="A0A7G9RZ82"/>
<dbReference type="SUPFAM" id="SSF82171">
    <property type="entry name" value="DPP6 N-terminal domain-like"/>
    <property type="match status" value="1"/>
</dbReference>
<reference evidence="1 2" key="1">
    <citation type="submission" date="2020-08" db="EMBL/GenBank/DDBJ databases">
        <title>Genome sequence of Erysipelothrix inopinata DSM 15511T.</title>
        <authorList>
            <person name="Hyun D.-W."/>
            <person name="Bae J.-W."/>
        </authorList>
    </citation>
    <scope>NUCLEOTIDE SEQUENCE [LARGE SCALE GENOMIC DNA]</scope>
    <source>
        <strain evidence="1 2">DSM 15511</strain>
    </source>
</reference>
<dbReference type="RefSeq" id="WP_187534027.1">
    <property type="nucleotide sequence ID" value="NZ_CBCSHU010000009.1"/>
</dbReference>
<evidence type="ECO:0000313" key="1">
    <source>
        <dbReference type="EMBL" id="QNN60907.1"/>
    </source>
</evidence>
<dbReference type="EMBL" id="CP060715">
    <property type="protein sequence ID" value="QNN60907.1"/>
    <property type="molecule type" value="Genomic_DNA"/>
</dbReference>
<sequence length="389" mass="45561">MVNKKNKTFMIVLITLILLLCLSLVGRKFSRDDPEKVYDILTVEQERKLIIKERILLKDYFDSDANFKDTDFIRHENIKNDKLRFSIYSKEIPDNLIRTENQVYEFDLKTRKSAQLYQNVDGFIYDSTESNLILVMNDFEDKLRVRVLDGNKQNGITLLDFESHPVWGEFKFCKVNDEYYTYSMGDEKKDGKKVISGSLWSINGSGISQESNDIFNNYFDAGDDERYDRSASLSCGNNTFTQTLSNKSDSIIYYYEDGVKTVTIPSRVIASWKIDDTIYYTSDNDEVSSFNRYDLRSGEITNIIKDKMNREAIYLDEDNIIFLDNYKKKMYLLDQKRNSLVPIEFPENILEIITVVKIGDEFLMIVDAPLEQNNDKYRTEPEVINFKLE</sequence>
<proteinExistence type="predicted"/>
<dbReference type="Proteomes" id="UP000515928">
    <property type="component" value="Chromosome"/>
</dbReference>
<name>A0A7G9RZ82_9FIRM</name>
<organism evidence="1 2">
    <name type="scientific">Erysipelothrix inopinata</name>
    <dbReference type="NCBI Taxonomy" id="225084"/>
    <lineage>
        <taxon>Bacteria</taxon>
        <taxon>Bacillati</taxon>
        <taxon>Bacillota</taxon>
        <taxon>Erysipelotrichia</taxon>
        <taxon>Erysipelotrichales</taxon>
        <taxon>Erysipelotrichaceae</taxon>
        <taxon>Erysipelothrix</taxon>
    </lineage>
</organism>